<keyword evidence="2" id="KW-1185">Reference proteome</keyword>
<name>A0ABQ0PH80_9PROT</name>
<proteinExistence type="predicted"/>
<accession>A0ABQ0PH80</accession>
<evidence type="ECO:0000313" key="1">
    <source>
        <dbReference type="EMBL" id="GBQ68021.1"/>
    </source>
</evidence>
<reference evidence="1" key="1">
    <citation type="submission" date="2013-04" db="EMBL/GenBank/DDBJ databases">
        <title>The genome sequencing project of 58 acetic acid bacteria.</title>
        <authorList>
            <person name="Okamoto-Kainuma A."/>
            <person name="Ishikawa M."/>
            <person name="Umino S."/>
            <person name="Koizumi Y."/>
            <person name="Shiwa Y."/>
            <person name="Yoshikawa H."/>
            <person name="Matsutani M."/>
            <person name="Matsushita K."/>
        </authorList>
    </citation>
    <scope>NUCLEOTIDE SEQUENCE</scope>
    <source>
        <strain evidence="1">NRIC 0521</strain>
    </source>
</reference>
<gene>
    <name evidence="1" type="ORF">AA0521_1132</name>
</gene>
<protein>
    <submittedName>
        <fullName evidence="1">Uncharacterized protein</fullName>
    </submittedName>
</protein>
<dbReference type="RefSeq" id="WP_048883358.1">
    <property type="nucleotide sequence ID" value="NZ_BAQJ01000033.1"/>
</dbReference>
<sequence length="76" mass="8462">MKRNTLTDIDVHRIVSHAINKAGTAQAFADRVGISKSALSRQRNARTARGYTPEVLLAAGVKVHQPPREYYLMDEV</sequence>
<dbReference type="EMBL" id="BAQJ01000033">
    <property type="protein sequence ID" value="GBQ68021.1"/>
    <property type="molecule type" value="Genomic_DNA"/>
</dbReference>
<comment type="caution">
    <text evidence="1">The sequence shown here is derived from an EMBL/GenBank/DDBJ whole genome shotgun (WGS) entry which is preliminary data.</text>
</comment>
<organism evidence="1 2">
    <name type="scientific">Komagataeibacter intermedius NRIC 0521</name>
    <dbReference type="NCBI Taxonomy" id="1307934"/>
    <lineage>
        <taxon>Bacteria</taxon>
        <taxon>Pseudomonadati</taxon>
        <taxon>Pseudomonadota</taxon>
        <taxon>Alphaproteobacteria</taxon>
        <taxon>Acetobacterales</taxon>
        <taxon>Acetobacteraceae</taxon>
        <taxon>Komagataeibacter</taxon>
    </lineage>
</organism>
<evidence type="ECO:0000313" key="2">
    <source>
        <dbReference type="Proteomes" id="UP001061452"/>
    </source>
</evidence>
<dbReference type="Proteomes" id="UP001061452">
    <property type="component" value="Unassembled WGS sequence"/>
</dbReference>